<evidence type="ECO:0000313" key="3">
    <source>
        <dbReference type="Proteomes" id="UP001275315"/>
    </source>
</evidence>
<evidence type="ECO:0008006" key="4">
    <source>
        <dbReference type="Google" id="ProtNLM"/>
    </source>
</evidence>
<keyword evidence="3" id="KW-1185">Reference proteome</keyword>
<feature type="transmembrane region" description="Helical" evidence="1">
    <location>
        <begin position="7"/>
        <end position="25"/>
    </location>
</feature>
<dbReference type="Proteomes" id="UP001275315">
    <property type="component" value="Unassembled WGS sequence"/>
</dbReference>
<gene>
    <name evidence="2" type="ORF">RWD45_03900</name>
</gene>
<evidence type="ECO:0000256" key="1">
    <source>
        <dbReference type="SAM" id="Phobius"/>
    </source>
</evidence>
<comment type="caution">
    <text evidence="2">The sequence shown here is derived from an EMBL/GenBank/DDBJ whole genome shotgun (WGS) entry which is preliminary data.</text>
</comment>
<accession>A0ABU5CNI4</accession>
<feature type="transmembrane region" description="Helical" evidence="1">
    <location>
        <begin position="31"/>
        <end position="49"/>
    </location>
</feature>
<reference evidence="2 3" key="1">
    <citation type="submission" date="2023-10" db="EMBL/GenBank/DDBJ databases">
        <title>Virgibacillus soli CC-YMP-6 genome.</title>
        <authorList>
            <person name="Miliotis G."/>
            <person name="Sengupta P."/>
            <person name="Hameed A."/>
            <person name="Chuvochina M."/>
            <person name="Mcdonagh F."/>
            <person name="Simpson A.C."/>
            <person name="Singh N.K."/>
            <person name="Rekha P.D."/>
            <person name="Raman K."/>
            <person name="Hugenholtz P."/>
            <person name="Venkateswaran K."/>
        </authorList>
    </citation>
    <scope>NUCLEOTIDE SEQUENCE [LARGE SCALE GENOMIC DNA]</scope>
    <source>
        <strain evidence="2 3">CC-YMP-6</strain>
    </source>
</reference>
<keyword evidence="1" id="KW-1133">Transmembrane helix</keyword>
<evidence type="ECO:0000313" key="2">
    <source>
        <dbReference type="EMBL" id="MDY0407910.1"/>
    </source>
</evidence>
<organism evidence="2 3">
    <name type="scientific">Paracerasibacillus soli</name>
    <dbReference type="NCBI Taxonomy" id="480284"/>
    <lineage>
        <taxon>Bacteria</taxon>
        <taxon>Bacillati</taxon>
        <taxon>Bacillota</taxon>
        <taxon>Bacilli</taxon>
        <taxon>Bacillales</taxon>
        <taxon>Bacillaceae</taxon>
        <taxon>Paracerasibacillus</taxon>
    </lineage>
</organism>
<keyword evidence="1" id="KW-0812">Transmembrane</keyword>
<sequence length="59" mass="7196">MREILPFLFLSLVIVAFFLNILGLMRLIPLYFTLPLLFFSIYFTIFSFTHRKTYRGRMR</sequence>
<dbReference type="EMBL" id="JAWDIQ010000001">
    <property type="protein sequence ID" value="MDY0407910.1"/>
    <property type="molecule type" value="Genomic_DNA"/>
</dbReference>
<name>A0ABU5CNI4_9BACI</name>
<keyword evidence="1" id="KW-0472">Membrane</keyword>
<protein>
    <recommendedName>
        <fullName evidence="4">Membrane protein YizD</fullName>
    </recommendedName>
</protein>
<proteinExistence type="predicted"/>